<evidence type="ECO:0000313" key="4">
    <source>
        <dbReference type="RefSeq" id="WP_156924287.1"/>
    </source>
</evidence>
<proteinExistence type="predicted"/>
<feature type="domain" description="Contractile injection system tube protein N-terminal" evidence="2">
    <location>
        <begin position="12"/>
        <end position="188"/>
    </location>
</feature>
<dbReference type="Proteomes" id="UP000675920">
    <property type="component" value="Unplaced"/>
</dbReference>
<dbReference type="InterPro" id="IPR045361">
    <property type="entry name" value="CIS_tube_prot_N"/>
</dbReference>
<protein>
    <recommendedName>
        <fullName evidence="2">Contractile injection system tube protein N-terminal domain-containing protein</fullName>
    </recommendedName>
</protein>
<dbReference type="AlphaFoldDB" id="A0A8B6XCF8"/>
<dbReference type="RefSeq" id="WP_156924287.1">
    <property type="nucleotide sequence ID" value="NZ_AXWS01000007.1"/>
</dbReference>
<sequence length="335" mass="33707">MAEKVIVRAELIELKDDLTDVLPGGKRVPVQFNPETLKLAYANQTKEQNNGGAKAGNGSQGTPARQFVGAGTTKLSVQLTFDVSAASDMPFLVASGNDGSGGTKQGDATRFQVDDVRRVTADVLHFMKPKPPGKGAKDASQLTPPGVRFLWGRFLFDGIVDAIEETVEFFSADGHALRATVALTLSQQSILVPAFDPNDPGRVNRANQAPASNPLALARSGQSLQQMTDGKPGMAGAPTPGGGSGGGFGGPGGGLSAGLSGGIGGGLSGGAGLSASLRLSAQAGGSLGGFAASTGAAFGGGWQQVAAANGIENPRALAPGQFIDLSATKPRIVTG</sequence>
<evidence type="ECO:0000259" key="2">
    <source>
        <dbReference type="Pfam" id="PF19266"/>
    </source>
</evidence>
<evidence type="ECO:0000256" key="1">
    <source>
        <dbReference type="SAM" id="MobiDB-lite"/>
    </source>
</evidence>
<keyword evidence="3" id="KW-1185">Reference proteome</keyword>
<dbReference type="OrthoDB" id="5526765at2"/>
<dbReference type="Pfam" id="PF19266">
    <property type="entry name" value="CIS_tube"/>
    <property type="match status" value="1"/>
</dbReference>
<accession>A0A8B6XCF8</accession>
<feature type="compositionally biased region" description="Gly residues" evidence="1">
    <location>
        <begin position="239"/>
        <end position="250"/>
    </location>
</feature>
<evidence type="ECO:0000313" key="3">
    <source>
        <dbReference type="Proteomes" id="UP000675920"/>
    </source>
</evidence>
<organism evidence="3 4">
    <name type="scientific">Derxia gummosa DSM 723</name>
    <dbReference type="NCBI Taxonomy" id="1121388"/>
    <lineage>
        <taxon>Bacteria</taxon>
        <taxon>Pseudomonadati</taxon>
        <taxon>Pseudomonadota</taxon>
        <taxon>Betaproteobacteria</taxon>
        <taxon>Burkholderiales</taxon>
        <taxon>Alcaligenaceae</taxon>
        <taxon>Derxia</taxon>
    </lineage>
</organism>
<feature type="region of interest" description="Disordered" evidence="1">
    <location>
        <begin position="219"/>
        <end position="250"/>
    </location>
</feature>
<reference evidence="4" key="1">
    <citation type="submission" date="2025-08" db="UniProtKB">
        <authorList>
            <consortium name="RefSeq"/>
        </authorList>
    </citation>
    <scope>IDENTIFICATION</scope>
</reference>
<name>A0A8B6XCF8_9BURK</name>